<dbReference type="InterPro" id="IPR010610">
    <property type="entry name" value="EryCIII-like_C"/>
</dbReference>
<dbReference type="Proteomes" id="UP000438182">
    <property type="component" value="Unassembled WGS sequence"/>
</dbReference>
<comment type="caution">
    <text evidence="2">The sequence shown here is derived from an EMBL/GenBank/DDBJ whole genome shotgun (WGS) entry which is preliminary data.</text>
</comment>
<feature type="domain" description="Erythromycin biosynthesis protein CIII-like C-terminal" evidence="1">
    <location>
        <begin position="283"/>
        <end position="423"/>
    </location>
</feature>
<gene>
    <name evidence="2" type="ORF">GB864_14150</name>
</gene>
<proteinExistence type="predicted"/>
<dbReference type="Pfam" id="PF06722">
    <property type="entry name" value="EryCIII-like_C"/>
    <property type="match status" value="1"/>
</dbReference>
<dbReference type="InterPro" id="IPR050426">
    <property type="entry name" value="Glycosyltransferase_28"/>
</dbReference>
<keyword evidence="3" id="KW-1185">Reference proteome</keyword>
<dbReference type="FunFam" id="3.40.50.2000:FF:000072">
    <property type="entry name" value="Glycosyl transferase"/>
    <property type="match status" value="1"/>
</dbReference>
<feature type="non-terminal residue" evidence="2">
    <location>
        <position position="451"/>
    </location>
</feature>
<dbReference type="Gene3D" id="3.40.50.2000">
    <property type="entry name" value="Glycogen Phosphorylase B"/>
    <property type="match status" value="2"/>
</dbReference>
<organism evidence="2 3">
    <name type="scientific">Agromyces seonyuensis</name>
    <dbReference type="NCBI Taxonomy" id="2662446"/>
    <lineage>
        <taxon>Bacteria</taxon>
        <taxon>Bacillati</taxon>
        <taxon>Actinomycetota</taxon>
        <taxon>Actinomycetes</taxon>
        <taxon>Micrococcales</taxon>
        <taxon>Microbacteriaceae</taxon>
        <taxon>Agromyces</taxon>
    </lineage>
</organism>
<dbReference type="EMBL" id="WSTA01000073">
    <property type="protein sequence ID" value="MWB99690.1"/>
    <property type="molecule type" value="Genomic_DNA"/>
</dbReference>
<dbReference type="GO" id="GO:0016758">
    <property type="term" value="F:hexosyltransferase activity"/>
    <property type="evidence" value="ECO:0007669"/>
    <property type="project" value="UniProtKB-ARBA"/>
</dbReference>
<keyword evidence="2" id="KW-0808">Transferase</keyword>
<dbReference type="GO" id="GO:0008194">
    <property type="term" value="F:UDP-glycosyltransferase activity"/>
    <property type="evidence" value="ECO:0007669"/>
    <property type="project" value="InterPro"/>
</dbReference>
<dbReference type="RefSeq" id="WP_160426172.1">
    <property type="nucleotide sequence ID" value="NZ_WSTA01000073.1"/>
</dbReference>
<sequence>MTAYLLCATPFQGHVAPVLEVGRRLVAAGHRVAVLTGSRFGEDVRRIGAEHRALDGPADFDDRAPEDLLPDRARYRGLARFEYDLIQAFATPLPAQSKSLDAAIAEVRPAAVLAEPGFTGVLPLLQRDRPTRPPVLGLGVIPLAQVSVDTAPFGLGLRPTRSALGRARNRALNALVTRVLFARLAKLVDAELVELGGHPLEGFALDPSRLYDRYLQLSAESFEYSRSDLSDNVRFVGAVLPGTTAPAALPSWWDDLDGSRPVVHVTQGTLDNQDFARLVRPTIDALADRWCTLVVSTGGRPIEELGSLPGNVRAAEFLPYAELLPKTDVMITNGGFGGVQQALAHGVPLIVAGETEDKPEVAARVAHAGAGVNLRTGTPSPNRIEGAFDRVMRRPAYRERAAALAVELAAHDAPAAIAAELEAAATGLPPTPLHTTERRSSRLNCRQFGIP</sequence>
<dbReference type="AlphaFoldDB" id="A0A6I4NZE0"/>
<protein>
    <submittedName>
        <fullName evidence="2">Glycosyltransferase</fullName>
    </submittedName>
</protein>
<reference evidence="2 3" key="1">
    <citation type="submission" date="2019-12" db="EMBL/GenBank/DDBJ databases">
        <authorList>
            <person name="Kim Y.S."/>
        </authorList>
    </citation>
    <scope>NUCLEOTIDE SEQUENCE [LARGE SCALE GENOMIC DNA]</scope>
    <source>
        <strain evidence="2 3">MMS17-SY077</strain>
    </source>
</reference>
<accession>A0A6I4NZE0</accession>
<evidence type="ECO:0000313" key="3">
    <source>
        <dbReference type="Proteomes" id="UP000438182"/>
    </source>
</evidence>
<name>A0A6I4NZE0_9MICO</name>
<dbReference type="InterPro" id="IPR002213">
    <property type="entry name" value="UDP_glucos_trans"/>
</dbReference>
<dbReference type="CDD" id="cd03784">
    <property type="entry name" value="GT1_Gtf-like"/>
    <property type="match status" value="1"/>
</dbReference>
<dbReference type="GO" id="GO:0017000">
    <property type="term" value="P:antibiotic biosynthetic process"/>
    <property type="evidence" value="ECO:0007669"/>
    <property type="project" value="UniProtKB-ARBA"/>
</dbReference>
<dbReference type="PANTHER" id="PTHR48050:SF13">
    <property type="entry name" value="STEROL 3-BETA-GLUCOSYLTRANSFERASE UGT80A2"/>
    <property type="match status" value="1"/>
</dbReference>
<dbReference type="PANTHER" id="PTHR48050">
    <property type="entry name" value="STEROL 3-BETA-GLUCOSYLTRANSFERASE"/>
    <property type="match status" value="1"/>
</dbReference>
<evidence type="ECO:0000259" key="1">
    <source>
        <dbReference type="Pfam" id="PF06722"/>
    </source>
</evidence>
<dbReference type="SUPFAM" id="SSF53756">
    <property type="entry name" value="UDP-Glycosyltransferase/glycogen phosphorylase"/>
    <property type="match status" value="1"/>
</dbReference>
<evidence type="ECO:0000313" key="2">
    <source>
        <dbReference type="EMBL" id="MWB99690.1"/>
    </source>
</evidence>